<name>A0AA35W6X9_GEOBA</name>
<comment type="caution">
    <text evidence="2">The sequence shown here is derived from an EMBL/GenBank/DDBJ whole genome shotgun (WGS) entry which is preliminary data.</text>
</comment>
<keyword evidence="3" id="KW-1185">Reference proteome</keyword>
<organism evidence="2 3">
    <name type="scientific">Geodia barretti</name>
    <name type="common">Barrett's horny sponge</name>
    <dbReference type="NCBI Taxonomy" id="519541"/>
    <lineage>
        <taxon>Eukaryota</taxon>
        <taxon>Metazoa</taxon>
        <taxon>Porifera</taxon>
        <taxon>Demospongiae</taxon>
        <taxon>Heteroscleromorpha</taxon>
        <taxon>Tetractinellida</taxon>
        <taxon>Astrophorina</taxon>
        <taxon>Geodiidae</taxon>
        <taxon>Geodia</taxon>
    </lineage>
</organism>
<feature type="chain" id="PRO_5041392442" evidence="1">
    <location>
        <begin position="22"/>
        <end position="156"/>
    </location>
</feature>
<evidence type="ECO:0000313" key="3">
    <source>
        <dbReference type="Proteomes" id="UP001174909"/>
    </source>
</evidence>
<dbReference type="AlphaFoldDB" id="A0AA35W6X9"/>
<protein>
    <submittedName>
        <fullName evidence="2">Uncharacterized protein</fullName>
    </submittedName>
</protein>
<keyword evidence="1" id="KW-0732">Signal</keyword>
<feature type="non-terminal residue" evidence="2">
    <location>
        <position position="156"/>
    </location>
</feature>
<proteinExistence type="predicted"/>
<gene>
    <name evidence="2" type="ORF">GBAR_LOCUS4635</name>
</gene>
<accession>A0AA35W6X9</accession>
<evidence type="ECO:0000313" key="2">
    <source>
        <dbReference type="EMBL" id="CAI8006296.1"/>
    </source>
</evidence>
<dbReference type="Proteomes" id="UP001174909">
    <property type="component" value="Unassembled WGS sequence"/>
</dbReference>
<dbReference type="EMBL" id="CASHTH010000675">
    <property type="protein sequence ID" value="CAI8006296.1"/>
    <property type="molecule type" value="Genomic_DNA"/>
</dbReference>
<sequence>MDLKNTAFILSILTLVDVSVQQTVPRCLLSRLDLLPCLYLSPDIHRAGLNEYSVHYTTLVTSESGSIECHVSPRKQAIRLISTVSSRHFKVIQSPGFGISQKYYDNNLLAQYNVYCEEDEGAVYNIPFLDVQGANECHEDGEPRCMDYILIDSEAE</sequence>
<evidence type="ECO:0000256" key="1">
    <source>
        <dbReference type="SAM" id="SignalP"/>
    </source>
</evidence>
<reference evidence="2" key="1">
    <citation type="submission" date="2023-03" db="EMBL/GenBank/DDBJ databases">
        <authorList>
            <person name="Steffen K."/>
            <person name="Cardenas P."/>
        </authorList>
    </citation>
    <scope>NUCLEOTIDE SEQUENCE</scope>
</reference>
<feature type="signal peptide" evidence="1">
    <location>
        <begin position="1"/>
        <end position="21"/>
    </location>
</feature>